<evidence type="ECO:0000256" key="2">
    <source>
        <dbReference type="ARBA" id="ARBA00009425"/>
    </source>
</evidence>
<comment type="subcellular location">
    <subcellularLocation>
        <location evidence="1">Cell membrane</location>
        <topology evidence="1">Multi-pass membrane protein</topology>
    </subcellularLocation>
</comment>
<evidence type="ECO:0000256" key="3">
    <source>
        <dbReference type="ARBA" id="ARBA00022475"/>
    </source>
</evidence>
<comment type="similarity">
    <text evidence="2">Belongs to the CPA3 antiporters (TC 2.A.63) subunit B family.</text>
</comment>
<proteinExistence type="inferred from homology"/>
<dbReference type="PANTHER" id="PTHR33932:SF4">
    <property type="entry name" value="NA(+)_H(+) ANTIPORTER SUBUNIT B"/>
    <property type="match status" value="1"/>
</dbReference>
<evidence type="ECO:0000256" key="5">
    <source>
        <dbReference type="ARBA" id="ARBA00022989"/>
    </source>
</evidence>
<dbReference type="InterPro" id="IPR007182">
    <property type="entry name" value="MnhB"/>
</dbReference>
<organism evidence="9 10">
    <name type="scientific">Fusibacter paucivorans</name>
    <dbReference type="NCBI Taxonomy" id="76009"/>
    <lineage>
        <taxon>Bacteria</taxon>
        <taxon>Bacillati</taxon>
        <taxon>Bacillota</taxon>
        <taxon>Clostridia</taxon>
        <taxon>Eubacteriales</taxon>
        <taxon>Eubacteriales Family XII. Incertae Sedis</taxon>
        <taxon>Fusibacter</taxon>
    </lineage>
</organism>
<comment type="caution">
    <text evidence="9">The sequence shown here is derived from an EMBL/GenBank/DDBJ whole genome shotgun (WGS) entry which is preliminary data.</text>
</comment>
<feature type="transmembrane region" description="Helical" evidence="7">
    <location>
        <begin position="12"/>
        <end position="32"/>
    </location>
</feature>
<evidence type="ECO:0000259" key="8">
    <source>
        <dbReference type="Pfam" id="PF04039"/>
    </source>
</evidence>
<keyword evidence="4 7" id="KW-0812">Transmembrane</keyword>
<evidence type="ECO:0000256" key="6">
    <source>
        <dbReference type="ARBA" id="ARBA00023136"/>
    </source>
</evidence>
<dbReference type="EMBL" id="JAHBCL010000007">
    <property type="protein sequence ID" value="MBS7526098.1"/>
    <property type="molecule type" value="Genomic_DNA"/>
</dbReference>
<feature type="transmembrane region" description="Helical" evidence="7">
    <location>
        <begin position="38"/>
        <end position="59"/>
    </location>
</feature>
<reference evidence="9 10" key="1">
    <citation type="submission" date="2021-05" db="EMBL/GenBank/DDBJ databases">
        <title>Fusibacter ferrireducens sp. nov., an anaerobic, sulfur- and Fe-reducing bacterium isolated from the mangrove sediment.</title>
        <authorList>
            <person name="Qiu D."/>
        </authorList>
    </citation>
    <scope>NUCLEOTIDE SEQUENCE [LARGE SCALE GENOMIC DNA]</scope>
    <source>
        <strain evidence="9 10">DSM 12116</strain>
    </source>
</reference>
<evidence type="ECO:0000256" key="7">
    <source>
        <dbReference type="SAM" id="Phobius"/>
    </source>
</evidence>
<keyword evidence="5 7" id="KW-1133">Transmembrane helix</keyword>
<dbReference type="Proteomes" id="UP000746471">
    <property type="component" value="Unassembled WGS sequence"/>
</dbReference>
<name>A0ABS5PM18_9FIRM</name>
<dbReference type="Pfam" id="PF04039">
    <property type="entry name" value="MnhB"/>
    <property type="match status" value="1"/>
</dbReference>
<feature type="domain" description="Na+/H+ antiporter MnhB subunit-related protein" evidence="8">
    <location>
        <begin position="9"/>
        <end position="116"/>
    </location>
</feature>
<keyword evidence="6 7" id="KW-0472">Membrane</keyword>
<feature type="transmembrane region" description="Helical" evidence="7">
    <location>
        <begin position="71"/>
        <end position="95"/>
    </location>
</feature>
<gene>
    <name evidence="9" type="ORF">KHM83_05380</name>
</gene>
<protein>
    <submittedName>
        <fullName evidence="9">MnhB domain-containing protein</fullName>
    </submittedName>
</protein>
<evidence type="ECO:0000313" key="10">
    <source>
        <dbReference type="Proteomes" id="UP000746471"/>
    </source>
</evidence>
<evidence type="ECO:0000256" key="1">
    <source>
        <dbReference type="ARBA" id="ARBA00004651"/>
    </source>
</evidence>
<accession>A0ABS5PM18</accession>
<evidence type="ECO:0000313" key="9">
    <source>
        <dbReference type="EMBL" id="MBS7526098.1"/>
    </source>
</evidence>
<sequence>MNEHSDLTSTTLGFIYPLFIIYGLYIIFNGHISPGGGFQGGAVLSAMFISKYLILPLLDTPLAKIQTVEKLLLLLIVATPILFLLTRFNTAYAVLNTPYLILMNTLIGFKVACGMSVIFLRFVFYEMQ</sequence>
<dbReference type="InterPro" id="IPR050622">
    <property type="entry name" value="CPA3_antiporter_subunitB"/>
</dbReference>
<evidence type="ECO:0000256" key="4">
    <source>
        <dbReference type="ARBA" id="ARBA00022692"/>
    </source>
</evidence>
<dbReference type="RefSeq" id="WP_213235882.1">
    <property type="nucleotide sequence ID" value="NZ_JAHBCL010000007.1"/>
</dbReference>
<feature type="transmembrane region" description="Helical" evidence="7">
    <location>
        <begin position="101"/>
        <end position="124"/>
    </location>
</feature>
<dbReference type="PANTHER" id="PTHR33932">
    <property type="entry name" value="NA(+)/H(+) ANTIPORTER SUBUNIT B"/>
    <property type="match status" value="1"/>
</dbReference>
<keyword evidence="3" id="KW-1003">Cell membrane</keyword>
<keyword evidence="10" id="KW-1185">Reference proteome</keyword>